<accession>A0AAJ0FIJ9</accession>
<dbReference type="GO" id="GO:0046872">
    <property type="term" value="F:metal ion binding"/>
    <property type="evidence" value="ECO:0007669"/>
    <property type="project" value="UniProtKB-KW"/>
</dbReference>
<dbReference type="AlphaFoldDB" id="A0AAJ0FIJ9"/>
<dbReference type="InterPro" id="IPR003819">
    <property type="entry name" value="TauD/TfdA-like"/>
</dbReference>
<dbReference type="EMBL" id="MU839041">
    <property type="protein sequence ID" value="KAK1762180.1"/>
    <property type="molecule type" value="Genomic_DNA"/>
</dbReference>
<keyword evidence="2" id="KW-0479">Metal-binding</keyword>
<dbReference type="InterPro" id="IPR051178">
    <property type="entry name" value="TfdA_dioxygenase"/>
</dbReference>
<dbReference type="Proteomes" id="UP001244011">
    <property type="component" value="Unassembled WGS sequence"/>
</dbReference>
<organism evidence="7 8">
    <name type="scientific">Phialemonium atrogriseum</name>
    <dbReference type="NCBI Taxonomy" id="1093897"/>
    <lineage>
        <taxon>Eukaryota</taxon>
        <taxon>Fungi</taxon>
        <taxon>Dikarya</taxon>
        <taxon>Ascomycota</taxon>
        <taxon>Pezizomycotina</taxon>
        <taxon>Sordariomycetes</taxon>
        <taxon>Sordariomycetidae</taxon>
        <taxon>Cephalothecales</taxon>
        <taxon>Cephalothecaceae</taxon>
        <taxon>Phialemonium</taxon>
    </lineage>
</organism>
<dbReference type="SUPFAM" id="SSF51197">
    <property type="entry name" value="Clavaminate synthase-like"/>
    <property type="match status" value="1"/>
</dbReference>
<dbReference type="PANTHER" id="PTHR43779">
    <property type="entry name" value="DIOXYGENASE RV0097-RELATED"/>
    <property type="match status" value="1"/>
</dbReference>
<evidence type="ECO:0000256" key="2">
    <source>
        <dbReference type="ARBA" id="ARBA00022723"/>
    </source>
</evidence>
<proteinExistence type="inferred from homology"/>
<keyword evidence="5" id="KW-0408">Iron</keyword>
<dbReference type="RefSeq" id="XP_060278393.1">
    <property type="nucleotide sequence ID" value="XM_060431297.1"/>
</dbReference>
<dbReference type="GO" id="GO:0051213">
    <property type="term" value="F:dioxygenase activity"/>
    <property type="evidence" value="ECO:0007669"/>
    <property type="project" value="UniProtKB-KW"/>
</dbReference>
<keyword evidence="3" id="KW-0223">Dioxygenase</keyword>
<comment type="similarity">
    <text evidence="1">Belongs to the TfdA dioxygenase family.</text>
</comment>
<keyword evidence="4" id="KW-0560">Oxidoreductase</keyword>
<evidence type="ECO:0000313" key="7">
    <source>
        <dbReference type="EMBL" id="KAK1762180.1"/>
    </source>
</evidence>
<sequence length="368" mass="40679">MAGVLYIDTSFAKITVKPVHPTFGAEIEVPDWKNVDDDTVREISRAANKYAFCIFRNTGLDDTDHVKFSQRLGELDNVKRFITGDRTLRYQYYELFDAGNIADDGSLLDPNSARGHTNRGNQLFHTDSSYNFRRAGFSLLRAVELPPKGTGGHTEFADTRTAFVELPDAVKKELVKNNYVGCHTLAHSRKMGSPEYFENLDPSQFPMARHYLAQIHEGSGRVNLYVGAHLHHIEGLSDDESTKLRDFLNKHVEQPKYVYTFNWEQPGDMVMWDNRATLHRAAGGSFAGKYRRDLRRTTVHDDSANAWGLNDAEGASALGYQLDDKTQELPELTPANAAPATNTPAPAAIAAPAAPAAIVAPAAIAATS</sequence>
<protein>
    <recommendedName>
        <fullName evidence="6">TauD/TfdA-like domain-containing protein</fullName>
    </recommendedName>
</protein>
<reference evidence="7" key="1">
    <citation type="submission" date="2023-06" db="EMBL/GenBank/DDBJ databases">
        <title>Genome-scale phylogeny and comparative genomics of the fungal order Sordariales.</title>
        <authorList>
            <consortium name="Lawrence Berkeley National Laboratory"/>
            <person name="Hensen N."/>
            <person name="Bonometti L."/>
            <person name="Westerberg I."/>
            <person name="Brannstrom I.O."/>
            <person name="Guillou S."/>
            <person name="Cros-Aarteil S."/>
            <person name="Calhoun S."/>
            <person name="Haridas S."/>
            <person name="Kuo A."/>
            <person name="Mondo S."/>
            <person name="Pangilinan J."/>
            <person name="Riley R."/>
            <person name="Labutti K."/>
            <person name="Andreopoulos B."/>
            <person name="Lipzen A."/>
            <person name="Chen C."/>
            <person name="Yanf M."/>
            <person name="Daum C."/>
            <person name="Ng V."/>
            <person name="Clum A."/>
            <person name="Steindorff A."/>
            <person name="Ohm R."/>
            <person name="Martin F."/>
            <person name="Silar P."/>
            <person name="Natvig D."/>
            <person name="Lalanne C."/>
            <person name="Gautier V."/>
            <person name="Ament-Velasquez S.L."/>
            <person name="Kruys A."/>
            <person name="Hutchinson M.I."/>
            <person name="Powell A.J."/>
            <person name="Barry K."/>
            <person name="Miller A.N."/>
            <person name="Grigoriev I.V."/>
            <person name="Debuchy R."/>
            <person name="Gladieux P."/>
            <person name="Thoren M.H."/>
            <person name="Johannesson H."/>
        </authorList>
    </citation>
    <scope>NUCLEOTIDE SEQUENCE</scope>
    <source>
        <strain evidence="7">8032-3</strain>
    </source>
</reference>
<dbReference type="InterPro" id="IPR042098">
    <property type="entry name" value="TauD-like_sf"/>
</dbReference>
<evidence type="ECO:0000313" key="8">
    <source>
        <dbReference type="Proteomes" id="UP001244011"/>
    </source>
</evidence>
<feature type="domain" description="TauD/TfdA-like" evidence="6">
    <location>
        <begin position="16"/>
        <end position="298"/>
    </location>
</feature>
<evidence type="ECO:0000256" key="3">
    <source>
        <dbReference type="ARBA" id="ARBA00022964"/>
    </source>
</evidence>
<name>A0AAJ0FIJ9_9PEZI</name>
<dbReference type="Pfam" id="PF02668">
    <property type="entry name" value="TauD"/>
    <property type="match status" value="1"/>
</dbReference>
<evidence type="ECO:0000256" key="4">
    <source>
        <dbReference type="ARBA" id="ARBA00023002"/>
    </source>
</evidence>
<dbReference type="PANTHER" id="PTHR43779:SF3">
    <property type="entry name" value="(3R)-3-[(CARBOXYMETHYL)AMINO]FATTY ACID OXYGENASE_DECARBOXYLASE"/>
    <property type="match status" value="1"/>
</dbReference>
<keyword evidence="8" id="KW-1185">Reference proteome</keyword>
<evidence type="ECO:0000259" key="6">
    <source>
        <dbReference type="Pfam" id="PF02668"/>
    </source>
</evidence>
<comment type="caution">
    <text evidence="7">The sequence shown here is derived from an EMBL/GenBank/DDBJ whole genome shotgun (WGS) entry which is preliminary data.</text>
</comment>
<evidence type="ECO:0000256" key="1">
    <source>
        <dbReference type="ARBA" id="ARBA00005896"/>
    </source>
</evidence>
<gene>
    <name evidence="7" type="ORF">QBC33DRAFT_581908</name>
</gene>
<dbReference type="Gene3D" id="3.60.130.10">
    <property type="entry name" value="Clavaminate synthase-like"/>
    <property type="match status" value="1"/>
</dbReference>
<dbReference type="GeneID" id="85314484"/>
<evidence type="ECO:0000256" key="5">
    <source>
        <dbReference type="ARBA" id="ARBA00023004"/>
    </source>
</evidence>